<keyword evidence="5" id="KW-0012">Acyltransferase</keyword>
<evidence type="ECO:0000256" key="2">
    <source>
        <dbReference type="ARBA" id="ARBA00022679"/>
    </source>
</evidence>
<protein>
    <submittedName>
        <fullName evidence="5">3-oxoacyl-[acyl-carrier-protein] synthase II</fullName>
        <ecNumber evidence="5">2.3.1.179</ecNumber>
    </submittedName>
</protein>
<feature type="domain" description="Ketosynthase family 3 (KS3)" evidence="4">
    <location>
        <begin position="4"/>
        <end position="398"/>
    </location>
</feature>
<evidence type="ECO:0000313" key="6">
    <source>
        <dbReference type="Proteomes" id="UP001238088"/>
    </source>
</evidence>
<name>A0ABU0ANX9_9BACI</name>
<dbReference type="EC" id="2.3.1.179" evidence="5"/>
<accession>A0ABU0ANX9</accession>
<dbReference type="RefSeq" id="WP_307478528.1">
    <property type="nucleotide sequence ID" value="NZ_JAUSUB010000031.1"/>
</dbReference>
<sequence length="399" mass="43316">MLNKEEIVISGLGVITPFASTVDHFWKTLISNLDTKKQLKDFSNQKVWKIGDEWKPEELMGKKGIRYMVPSSKYIMGASILALKNSNLFENKPEANEIGVVVGCNFTGMESAIDYDLTTLNKGPKFVSPMQAPNALANSPASQLGIRFGAKGSNTTITTGENAGLDSIGFALNLLLKNRANYVISGGVDHIDPSTMWLFKKSGLIPSEYSSEQGNIYSNDSKGIITAEGAGVAVLEKRWTAESRGVDIYAVVEGWDSRYAPSRKPNSRKYTLQKSISALLQNNQLTNDDIDLIISGANGMPETDLQEQEALSELLPEVPIFPIKELIGEAFGANGLLQLVAASGILVNQTLPSNTVKNDQKQMVTPAGLVAKQNSTLNRILLTSQNQSGEISTVMIRSN</sequence>
<keyword evidence="2 3" id="KW-0808">Transferase</keyword>
<dbReference type="Pfam" id="PF02801">
    <property type="entry name" value="Ketoacyl-synt_C"/>
    <property type="match status" value="1"/>
</dbReference>
<dbReference type="PANTHER" id="PTHR11712:SF336">
    <property type="entry name" value="3-OXOACYL-[ACYL-CARRIER-PROTEIN] SYNTHASE, MITOCHONDRIAL"/>
    <property type="match status" value="1"/>
</dbReference>
<dbReference type="PROSITE" id="PS52004">
    <property type="entry name" value="KS3_2"/>
    <property type="match status" value="1"/>
</dbReference>
<evidence type="ECO:0000256" key="1">
    <source>
        <dbReference type="ARBA" id="ARBA00008467"/>
    </source>
</evidence>
<dbReference type="InterPro" id="IPR000794">
    <property type="entry name" value="Beta-ketoacyl_synthase"/>
</dbReference>
<evidence type="ECO:0000259" key="4">
    <source>
        <dbReference type="PROSITE" id="PS52004"/>
    </source>
</evidence>
<proteinExistence type="inferred from homology"/>
<dbReference type="Proteomes" id="UP001238088">
    <property type="component" value="Unassembled WGS sequence"/>
</dbReference>
<dbReference type="PANTHER" id="PTHR11712">
    <property type="entry name" value="POLYKETIDE SYNTHASE-RELATED"/>
    <property type="match status" value="1"/>
</dbReference>
<organism evidence="5 6">
    <name type="scientific">Cytobacillus purgationiresistens</name>
    <dbReference type="NCBI Taxonomy" id="863449"/>
    <lineage>
        <taxon>Bacteria</taxon>
        <taxon>Bacillati</taxon>
        <taxon>Bacillota</taxon>
        <taxon>Bacilli</taxon>
        <taxon>Bacillales</taxon>
        <taxon>Bacillaceae</taxon>
        <taxon>Cytobacillus</taxon>
    </lineage>
</organism>
<dbReference type="InterPro" id="IPR020841">
    <property type="entry name" value="PKS_Beta-ketoAc_synthase_dom"/>
</dbReference>
<dbReference type="Gene3D" id="3.40.47.10">
    <property type="match status" value="2"/>
</dbReference>
<dbReference type="EMBL" id="JAUSUB010000031">
    <property type="protein sequence ID" value="MDQ0272997.1"/>
    <property type="molecule type" value="Genomic_DNA"/>
</dbReference>
<dbReference type="InterPro" id="IPR014031">
    <property type="entry name" value="Ketoacyl_synth_C"/>
</dbReference>
<keyword evidence="6" id="KW-1185">Reference proteome</keyword>
<evidence type="ECO:0000256" key="3">
    <source>
        <dbReference type="RuleBase" id="RU003694"/>
    </source>
</evidence>
<dbReference type="InterPro" id="IPR016039">
    <property type="entry name" value="Thiolase-like"/>
</dbReference>
<dbReference type="SUPFAM" id="SSF53901">
    <property type="entry name" value="Thiolase-like"/>
    <property type="match status" value="2"/>
</dbReference>
<reference evidence="5 6" key="1">
    <citation type="submission" date="2023-07" db="EMBL/GenBank/DDBJ databases">
        <title>Genomic Encyclopedia of Type Strains, Phase IV (KMG-IV): sequencing the most valuable type-strain genomes for metagenomic binning, comparative biology and taxonomic classification.</title>
        <authorList>
            <person name="Goeker M."/>
        </authorList>
    </citation>
    <scope>NUCLEOTIDE SEQUENCE [LARGE SCALE GENOMIC DNA]</scope>
    <source>
        <strain evidence="5 6">DSM 23494</strain>
    </source>
</reference>
<comment type="similarity">
    <text evidence="1 3">Belongs to the thiolase-like superfamily. Beta-ketoacyl-ACP synthases family.</text>
</comment>
<dbReference type="GO" id="GO:0004315">
    <property type="term" value="F:3-oxoacyl-[acyl-carrier-protein] synthase activity"/>
    <property type="evidence" value="ECO:0007669"/>
    <property type="project" value="UniProtKB-EC"/>
</dbReference>
<dbReference type="Pfam" id="PF00109">
    <property type="entry name" value="ketoacyl-synt"/>
    <property type="match status" value="1"/>
</dbReference>
<comment type="caution">
    <text evidence="5">The sequence shown here is derived from an EMBL/GenBank/DDBJ whole genome shotgun (WGS) entry which is preliminary data.</text>
</comment>
<gene>
    <name evidence="5" type="ORF">J2S17_004891</name>
</gene>
<dbReference type="InterPro" id="IPR014030">
    <property type="entry name" value="Ketoacyl_synth_N"/>
</dbReference>
<evidence type="ECO:0000313" key="5">
    <source>
        <dbReference type="EMBL" id="MDQ0272997.1"/>
    </source>
</evidence>